<feature type="domain" description="DH" evidence="1">
    <location>
        <begin position="82"/>
        <end position="266"/>
    </location>
</feature>
<dbReference type="InterPro" id="IPR011993">
    <property type="entry name" value="PH-like_dom_sf"/>
</dbReference>
<sequence length="341" mass="39046">MGRTAVPLYQEYWLKALRADVHRVHHSGLAELVAPRCLPGLLAHQTPKIHSAAPRHLTEGVTCSLWQELPEVYLSNIVLEIGVLQTMFELMASEASYLKSLSVAVNLFLTSKQLRKALTTVEHHILFSNLREVCRVSERFLLDLEVRLGESMVMSQVGDIVLRHHTELRQAYVPYVTNMMYQEALINQLMLHNQKFVLYLRKLEKDPQCRRQTLKSFLVLPFQRITRLKLLLENIMKMTDPGSCYTDNLTKAIQAIHELVSDCDHGVQRMKQTEELVRLGKQVDFGNIKSIPLITQGRYLIHEGALKRLNIGGSPTVRSPSNFSNVYLHLFNDLLLVSSRK</sequence>
<reference evidence="2" key="3">
    <citation type="submission" date="2025-09" db="UniProtKB">
        <authorList>
            <consortium name="Ensembl"/>
        </authorList>
    </citation>
    <scope>IDENTIFICATION</scope>
</reference>
<dbReference type="InterPro" id="IPR000219">
    <property type="entry name" value="DH_dom"/>
</dbReference>
<dbReference type="InterPro" id="IPR047271">
    <property type="entry name" value="Ephexin-like"/>
</dbReference>
<dbReference type="InterPro" id="IPR035899">
    <property type="entry name" value="DBL_dom_sf"/>
</dbReference>
<dbReference type="GO" id="GO:0005737">
    <property type="term" value="C:cytoplasm"/>
    <property type="evidence" value="ECO:0007669"/>
    <property type="project" value="TreeGrafter"/>
</dbReference>
<dbReference type="CDD" id="cd00160">
    <property type="entry name" value="RhoGEF"/>
    <property type="match status" value="1"/>
</dbReference>
<dbReference type="GO" id="GO:0035556">
    <property type="term" value="P:intracellular signal transduction"/>
    <property type="evidence" value="ECO:0007669"/>
    <property type="project" value="InterPro"/>
</dbReference>
<dbReference type="GO" id="GO:0005634">
    <property type="term" value="C:nucleus"/>
    <property type="evidence" value="ECO:0007669"/>
    <property type="project" value="TreeGrafter"/>
</dbReference>
<reference evidence="2" key="2">
    <citation type="submission" date="2025-08" db="UniProtKB">
        <authorList>
            <consortium name="Ensembl"/>
        </authorList>
    </citation>
    <scope>IDENTIFICATION</scope>
</reference>
<dbReference type="InterPro" id="IPR001331">
    <property type="entry name" value="GDS_CDC24_CS"/>
</dbReference>
<dbReference type="PROSITE" id="PS00741">
    <property type="entry name" value="DH_1"/>
    <property type="match status" value="1"/>
</dbReference>
<dbReference type="SUPFAM" id="SSF48065">
    <property type="entry name" value="DBL homology domain (DH-domain)"/>
    <property type="match status" value="1"/>
</dbReference>
<dbReference type="Gene3D" id="2.30.29.30">
    <property type="entry name" value="Pleckstrin-homology domain (PH domain)/Phosphotyrosine-binding domain (PTB)"/>
    <property type="match status" value="1"/>
</dbReference>
<organism evidence="2 3">
    <name type="scientific">Denticeps clupeoides</name>
    <name type="common">denticle herring</name>
    <dbReference type="NCBI Taxonomy" id="299321"/>
    <lineage>
        <taxon>Eukaryota</taxon>
        <taxon>Metazoa</taxon>
        <taxon>Chordata</taxon>
        <taxon>Craniata</taxon>
        <taxon>Vertebrata</taxon>
        <taxon>Euteleostomi</taxon>
        <taxon>Actinopterygii</taxon>
        <taxon>Neopterygii</taxon>
        <taxon>Teleostei</taxon>
        <taxon>Clupei</taxon>
        <taxon>Clupeiformes</taxon>
        <taxon>Denticipitoidei</taxon>
        <taxon>Denticipitidae</taxon>
        <taxon>Denticeps</taxon>
    </lineage>
</organism>
<dbReference type="Proteomes" id="UP000694580">
    <property type="component" value="Chromosome 12"/>
</dbReference>
<reference evidence="2 3" key="1">
    <citation type="submission" date="2020-06" db="EMBL/GenBank/DDBJ databases">
        <authorList>
            <consortium name="Wellcome Sanger Institute Data Sharing"/>
        </authorList>
    </citation>
    <scope>NUCLEOTIDE SEQUENCE [LARGE SCALE GENOMIC DNA]</scope>
</reference>
<keyword evidence="3" id="KW-1185">Reference proteome</keyword>
<dbReference type="PROSITE" id="PS50010">
    <property type="entry name" value="DH_2"/>
    <property type="match status" value="1"/>
</dbReference>
<dbReference type="PANTHER" id="PTHR12845:SF2">
    <property type="entry name" value="DH DOMAIN-CONTAINING PROTEIN-RELATED"/>
    <property type="match status" value="1"/>
</dbReference>
<dbReference type="Pfam" id="PF00621">
    <property type="entry name" value="RhoGEF"/>
    <property type="match status" value="1"/>
</dbReference>
<dbReference type="GO" id="GO:0005085">
    <property type="term" value="F:guanyl-nucleotide exchange factor activity"/>
    <property type="evidence" value="ECO:0007669"/>
    <property type="project" value="InterPro"/>
</dbReference>
<evidence type="ECO:0000313" key="3">
    <source>
        <dbReference type="Proteomes" id="UP000694580"/>
    </source>
</evidence>
<dbReference type="GeneTree" id="ENSGT01030000234571"/>
<protein>
    <recommendedName>
        <fullName evidence="1">DH domain-containing protein</fullName>
    </recommendedName>
</protein>
<dbReference type="SMART" id="SM00325">
    <property type="entry name" value="RhoGEF"/>
    <property type="match status" value="1"/>
</dbReference>
<accession>A0AAY4C5K4</accession>
<proteinExistence type="predicted"/>
<dbReference type="AlphaFoldDB" id="A0AAY4C5K4"/>
<dbReference type="Gene3D" id="1.20.900.10">
    <property type="entry name" value="Dbl homology (DH) domain"/>
    <property type="match status" value="1"/>
</dbReference>
<name>A0AAY4C5K4_9TELE</name>
<dbReference type="Ensembl" id="ENSDCDT00010034339.1">
    <property type="protein sequence ID" value="ENSDCDP00010027836.1"/>
    <property type="gene ID" value="ENSDCDG00010017529.1"/>
</dbReference>
<evidence type="ECO:0000259" key="1">
    <source>
        <dbReference type="PROSITE" id="PS50010"/>
    </source>
</evidence>
<dbReference type="PANTHER" id="PTHR12845">
    <property type="entry name" value="GUANINE NUCLEOTIDE EXCHANGE FACTOR"/>
    <property type="match status" value="1"/>
</dbReference>
<evidence type="ECO:0000313" key="2">
    <source>
        <dbReference type="Ensembl" id="ENSDCDP00010027836.1"/>
    </source>
</evidence>